<dbReference type="RefSeq" id="XP_001587314.1">
    <property type="nucleotide sequence ID" value="XM_001587264.1"/>
</dbReference>
<evidence type="ECO:0000313" key="1">
    <source>
        <dbReference type="EMBL" id="EDN96138.1"/>
    </source>
</evidence>
<name>A7F346_SCLS1</name>
<gene>
    <name evidence="1" type="ORF">SS1G_12344</name>
</gene>
<dbReference type="GeneID" id="5483184"/>
<dbReference type="HOGENOM" id="CLU_1489858_0_0_1"/>
<protein>
    <submittedName>
        <fullName evidence="1">Uncharacterized protein</fullName>
    </submittedName>
</protein>
<dbReference type="KEGG" id="ssl:SS1G_12344"/>
<keyword evidence="2" id="KW-1185">Reference proteome</keyword>
<dbReference type="InParanoid" id="A7F346"/>
<organism evidence="1 2">
    <name type="scientific">Sclerotinia sclerotiorum (strain ATCC 18683 / 1980 / Ss-1)</name>
    <name type="common">White mold</name>
    <name type="synonym">Whetzelinia sclerotiorum</name>
    <dbReference type="NCBI Taxonomy" id="665079"/>
    <lineage>
        <taxon>Eukaryota</taxon>
        <taxon>Fungi</taxon>
        <taxon>Dikarya</taxon>
        <taxon>Ascomycota</taxon>
        <taxon>Pezizomycotina</taxon>
        <taxon>Leotiomycetes</taxon>
        <taxon>Helotiales</taxon>
        <taxon>Sclerotiniaceae</taxon>
        <taxon>Sclerotinia</taxon>
    </lineage>
</organism>
<reference evidence="2" key="1">
    <citation type="journal article" date="2011" name="PLoS Genet.">
        <title>Genomic analysis of the necrotrophic fungal pathogens Sclerotinia sclerotiorum and Botrytis cinerea.</title>
        <authorList>
            <person name="Amselem J."/>
            <person name="Cuomo C.A."/>
            <person name="van Kan J.A."/>
            <person name="Viaud M."/>
            <person name="Benito E.P."/>
            <person name="Couloux A."/>
            <person name="Coutinho P.M."/>
            <person name="de Vries R.P."/>
            <person name="Dyer P.S."/>
            <person name="Fillinger S."/>
            <person name="Fournier E."/>
            <person name="Gout L."/>
            <person name="Hahn M."/>
            <person name="Kohn L."/>
            <person name="Lapalu N."/>
            <person name="Plummer K.M."/>
            <person name="Pradier J.M."/>
            <person name="Quevillon E."/>
            <person name="Sharon A."/>
            <person name="Simon A."/>
            <person name="ten Have A."/>
            <person name="Tudzynski B."/>
            <person name="Tudzynski P."/>
            <person name="Wincker P."/>
            <person name="Andrew M."/>
            <person name="Anthouard V."/>
            <person name="Beever R.E."/>
            <person name="Beffa R."/>
            <person name="Benoit I."/>
            <person name="Bouzid O."/>
            <person name="Brault B."/>
            <person name="Chen Z."/>
            <person name="Choquer M."/>
            <person name="Collemare J."/>
            <person name="Cotton P."/>
            <person name="Danchin E.G."/>
            <person name="Da Silva C."/>
            <person name="Gautier A."/>
            <person name="Giraud C."/>
            <person name="Giraud T."/>
            <person name="Gonzalez C."/>
            <person name="Grossetete S."/>
            <person name="Guldener U."/>
            <person name="Henrissat B."/>
            <person name="Howlett B.J."/>
            <person name="Kodira C."/>
            <person name="Kretschmer M."/>
            <person name="Lappartient A."/>
            <person name="Leroch M."/>
            <person name="Levis C."/>
            <person name="Mauceli E."/>
            <person name="Neuveglise C."/>
            <person name="Oeser B."/>
            <person name="Pearson M."/>
            <person name="Poulain J."/>
            <person name="Poussereau N."/>
            <person name="Quesneville H."/>
            <person name="Rascle C."/>
            <person name="Schumacher J."/>
            <person name="Segurens B."/>
            <person name="Sexton A."/>
            <person name="Silva E."/>
            <person name="Sirven C."/>
            <person name="Soanes D.M."/>
            <person name="Talbot N.J."/>
            <person name="Templeton M."/>
            <person name="Yandava C."/>
            <person name="Yarden O."/>
            <person name="Zeng Q."/>
            <person name="Rollins J.A."/>
            <person name="Lebrun M.H."/>
            <person name="Dickman M."/>
        </authorList>
    </citation>
    <scope>NUCLEOTIDE SEQUENCE [LARGE SCALE GENOMIC DNA]</scope>
    <source>
        <strain evidence="2">ATCC 18683 / 1980 / Ss-1</strain>
    </source>
</reference>
<proteinExistence type="predicted"/>
<dbReference type="EMBL" id="CH476639">
    <property type="protein sequence ID" value="EDN96138.1"/>
    <property type="molecule type" value="Genomic_DNA"/>
</dbReference>
<dbReference type="eggNOG" id="ENOG502TE04">
    <property type="taxonomic scope" value="Eukaryota"/>
</dbReference>
<accession>A7F346</accession>
<evidence type="ECO:0000313" key="2">
    <source>
        <dbReference type="Proteomes" id="UP000001312"/>
    </source>
</evidence>
<dbReference type="AlphaFoldDB" id="A7F346"/>
<dbReference type="Proteomes" id="UP000001312">
    <property type="component" value="Unassembled WGS sequence"/>
</dbReference>
<sequence length="181" mass="20791">MAVDVWARWLAGSKRLHYLQGRIGGLGVSEVWEGAGDDGRRDRGAIDDVEEYGRERGGGQVVLDGGSGNGDGDEIEDTQLNCSNIKKDYDEFLKETTWFLYEIQERQMKWRWGGENAVKGGLEWLQGLWASRRANSQDRSFIEQQMGLYRDTGCFAKLNREVLRKDIEVVEYLNDLIDMFW</sequence>